<evidence type="ECO:0000313" key="1">
    <source>
        <dbReference type="EMBL" id="VFS57667.1"/>
    </source>
</evidence>
<protein>
    <submittedName>
        <fullName evidence="1">Uncharacterized protein</fullName>
    </submittedName>
</protein>
<proteinExistence type="predicted"/>
<evidence type="ECO:0000313" key="2">
    <source>
        <dbReference type="Proteomes" id="UP000345637"/>
    </source>
</evidence>
<organism evidence="1 2">
    <name type="scientific">Raoultella planticola</name>
    <name type="common">Klebsiella planticola</name>
    <dbReference type="NCBI Taxonomy" id="575"/>
    <lineage>
        <taxon>Bacteria</taxon>
        <taxon>Pseudomonadati</taxon>
        <taxon>Pseudomonadota</taxon>
        <taxon>Gammaproteobacteria</taxon>
        <taxon>Enterobacterales</taxon>
        <taxon>Enterobacteriaceae</taxon>
        <taxon>Klebsiella/Raoultella group</taxon>
        <taxon>Raoultella</taxon>
    </lineage>
</organism>
<gene>
    <name evidence="1" type="ORF">NCTC12998_00590</name>
</gene>
<sequence>MNNDTQTIIASMSAPAACAPASSTLQGKLLAHATREITLFRSAGNQVEHPAARFGWRSASV</sequence>
<name>A0A485A877_RAOPL</name>
<dbReference type="EMBL" id="CAADJE010000010">
    <property type="protein sequence ID" value="VFS57667.1"/>
    <property type="molecule type" value="Genomic_DNA"/>
</dbReference>
<dbReference type="AlphaFoldDB" id="A0A485A877"/>
<dbReference type="Proteomes" id="UP000345637">
    <property type="component" value="Unassembled WGS sequence"/>
</dbReference>
<accession>A0A485A877</accession>
<reference evidence="1 2" key="1">
    <citation type="submission" date="2019-03" db="EMBL/GenBank/DDBJ databases">
        <authorList>
            <consortium name="Pathogen Informatics"/>
        </authorList>
    </citation>
    <scope>NUCLEOTIDE SEQUENCE [LARGE SCALE GENOMIC DNA]</scope>
    <source>
        <strain evidence="1 2">NCTC12998</strain>
    </source>
</reference>